<sequence length="238" mass="25794">MAIHKPSLTVTEARRLAKINSALGEVDGGLPPAIFPKKLEVTPEPKPVTVKQETTTVSPQLKSPFSIVTTAEKPARPERVQTGTAPSAVRRTADKPSSRQSSGPSPFAITGAYDCSLLAEEKVQVYVSALQPAPGVSAMFDTLLTNYPSRKALQMILRKALHDYDLSLESGEFLKYAPGYDINPATAESPIQTSRMMPKKVLALAREYFDPLGLESTRAFGRKLATAALAAFFARHRP</sequence>
<accession>A0AAW8M2P5</accession>
<dbReference type="RefSeq" id="WP_111794440.1">
    <property type="nucleotide sequence ID" value="NZ_JAGIPM010000010.1"/>
</dbReference>
<proteinExistence type="predicted"/>
<evidence type="ECO:0008006" key="4">
    <source>
        <dbReference type="Google" id="ProtNLM"/>
    </source>
</evidence>
<dbReference type="GO" id="GO:0006355">
    <property type="term" value="P:regulation of DNA-templated transcription"/>
    <property type="evidence" value="ECO:0007669"/>
    <property type="project" value="InterPro"/>
</dbReference>
<dbReference type="InterPro" id="IPR038473">
    <property type="entry name" value="VirC2_C_sf"/>
</dbReference>
<name>A0AAW8M2P5_AGRTU</name>
<feature type="region of interest" description="Disordered" evidence="1">
    <location>
        <begin position="71"/>
        <end position="105"/>
    </location>
</feature>
<evidence type="ECO:0000313" key="2">
    <source>
        <dbReference type="EMBL" id="MDR6705344.1"/>
    </source>
</evidence>
<evidence type="ECO:0000256" key="1">
    <source>
        <dbReference type="SAM" id="MobiDB-lite"/>
    </source>
</evidence>
<comment type="caution">
    <text evidence="2">The sequence shown here is derived from an EMBL/GenBank/DDBJ whole genome shotgun (WGS) entry which is preliminary data.</text>
</comment>
<dbReference type="InterPro" id="IPR010985">
    <property type="entry name" value="Ribbon_hlx_hlx"/>
</dbReference>
<gene>
    <name evidence="2" type="ORF">J2W61_005219</name>
</gene>
<dbReference type="SUPFAM" id="SSF47598">
    <property type="entry name" value="Ribbon-helix-helix"/>
    <property type="match status" value="1"/>
</dbReference>
<dbReference type="AlphaFoldDB" id="A0AAW8M2P5"/>
<dbReference type="Gene3D" id="1.10.1220.190">
    <property type="entry name" value="VirC2, RHH domain"/>
    <property type="match status" value="1"/>
</dbReference>
<organism evidence="2 3">
    <name type="scientific">Agrobacterium tumefaciens</name>
    <dbReference type="NCBI Taxonomy" id="358"/>
    <lineage>
        <taxon>Bacteria</taxon>
        <taxon>Pseudomonadati</taxon>
        <taxon>Pseudomonadota</taxon>
        <taxon>Alphaproteobacteria</taxon>
        <taxon>Hyphomicrobiales</taxon>
        <taxon>Rhizobiaceae</taxon>
        <taxon>Rhizobium/Agrobacterium group</taxon>
        <taxon>Agrobacterium</taxon>
        <taxon>Agrobacterium tumefaciens complex</taxon>
    </lineage>
</organism>
<dbReference type="Pfam" id="PF07181">
    <property type="entry name" value="VirC2"/>
    <property type="match status" value="1"/>
</dbReference>
<evidence type="ECO:0000313" key="3">
    <source>
        <dbReference type="Proteomes" id="UP001265315"/>
    </source>
</evidence>
<dbReference type="EMBL" id="JAVDSW010000009">
    <property type="protein sequence ID" value="MDR6705344.1"/>
    <property type="molecule type" value="Genomic_DNA"/>
</dbReference>
<dbReference type="InterPro" id="IPR009841">
    <property type="entry name" value="VirC2"/>
</dbReference>
<dbReference type="Proteomes" id="UP001265315">
    <property type="component" value="Unassembled WGS sequence"/>
</dbReference>
<protein>
    <recommendedName>
        <fullName evidence="4">Protein virC2</fullName>
    </recommendedName>
</protein>
<reference evidence="2" key="1">
    <citation type="submission" date="2023-07" db="EMBL/GenBank/DDBJ databases">
        <title>Sorghum-associated microbial communities from plants grown in Nebraska, USA.</title>
        <authorList>
            <person name="Schachtman D."/>
        </authorList>
    </citation>
    <scope>NUCLEOTIDE SEQUENCE</scope>
    <source>
        <strain evidence="2">1457</strain>
    </source>
</reference>